<gene>
    <name evidence="1" type="ORF">R1sor_010980</name>
</gene>
<reference evidence="1 2" key="1">
    <citation type="submission" date="2024-09" db="EMBL/GenBank/DDBJ databases">
        <title>Chromosome-scale assembly of Riccia sorocarpa.</title>
        <authorList>
            <person name="Paukszto L."/>
        </authorList>
    </citation>
    <scope>NUCLEOTIDE SEQUENCE [LARGE SCALE GENOMIC DNA]</scope>
    <source>
        <strain evidence="1">LP-2024</strain>
        <tissue evidence="1">Aerial parts of the thallus</tissue>
    </source>
</reference>
<sequence>MSFSETDAESKFSVLPENMVFNLGQVRDIFARLREDRIGREDLASVLERVQVQESQKLRMEVTGSAQDAVDVINEDMEEIRYEIEDVKQNQSEVVHDLKISRINFVEVVCSVANMLLLESPL</sequence>
<organism evidence="1 2">
    <name type="scientific">Riccia sorocarpa</name>
    <dbReference type="NCBI Taxonomy" id="122646"/>
    <lineage>
        <taxon>Eukaryota</taxon>
        <taxon>Viridiplantae</taxon>
        <taxon>Streptophyta</taxon>
        <taxon>Embryophyta</taxon>
        <taxon>Marchantiophyta</taxon>
        <taxon>Marchantiopsida</taxon>
        <taxon>Marchantiidae</taxon>
        <taxon>Marchantiales</taxon>
        <taxon>Ricciaceae</taxon>
        <taxon>Riccia</taxon>
    </lineage>
</organism>
<dbReference type="EMBL" id="JBJQOH010000002">
    <property type="protein sequence ID" value="KAL3696904.1"/>
    <property type="molecule type" value="Genomic_DNA"/>
</dbReference>
<dbReference type="Proteomes" id="UP001633002">
    <property type="component" value="Unassembled WGS sequence"/>
</dbReference>
<keyword evidence="2" id="KW-1185">Reference proteome</keyword>
<evidence type="ECO:0000313" key="2">
    <source>
        <dbReference type="Proteomes" id="UP001633002"/>
    </source>
</evidence>
<dbReference type="AlphaFoldDB" id="A0ABD3I5M9"/>
<comment type="caution">
    <text evidence="1">The sequence shown here is derived from an EMBL/GenBank/DDBJ whole genome shotgun (WGS) entry which is preliminary data.</text>
</comment>
<accession>A0ABD3I5M9</accession>
<evidence type="ECO:0000313" key="1">
    <source>
        <dbReference type="EMBL" id="KAL3696904.1"/>
    </source>
</evidence>
<proteinExistence type="predicted"/>
<protein>
    <submittedName>
        <fullName evidence="1">Uncharacterized protein</fullName>
    </submittedName>
</protein>
<name>A0ABD3I5M9_9MARC</name>